<dbReference type="AlphaFoldDB" id="A0A8X6ULW0"/>
<keyword evidence="1" id="KW-0812">Transmembrane</keyword>
<keyword evidence="1" id="KW-0472">Membrane</keyword>
<dbReference type="Proteomes" id="UP000887013">
    <property type="component" value="Unassembled WGS sequence"/>
</dbReference>
<evidence type="ECO:0000313" key="3">
    <source>
        <dbReference type="Proteomes" id="UP000887013"/>
    </source>
</evidence>
<sequence>MCEPTPFKRCKGEGERRAFVSEKGRKTGIRSVISFISIMCVFMASFEPTSDLDVVDFSSCLSVAKLSPRATPPKVLGRARACRDSGDWRGTFA</sequence>
<feature type="transmembrane region" description="Helical" evidence="1">
    <location>
        <begin position="27"/>
        <end position="46"/>
    </location>
</feature>
<gene>
    <name evidence="2" type="ORF">NPIL_300521</name>
</gene>
<organism evidence="2 3">
    <name type="scientific">Nephila pilipes</name>
    <name type="common">Giant wood spider</name>
    <name type="synonym">Nephila maculata</name>
    <dbReference type="NCBI Taxonomy" id="299642"/>
    <lineage>
        <taxon>Eukaryota</taxon>
        <taxon>Metazoa</taxon>
        <taxon>Ecdysozoa</taxon>
        <taxon>Arthropoda</taxon>
        <taxon>Chelicerata</taxon>
        <taxon>Arachnida</taxon>
        <taxon>Araneae</taxon>
        <taxon>Araneomorphae</taxon>
        <taxon>Entelegynae</taxon>
        <taxon>Araneoidea</taxon>
        <taxon>Nephilidae</taxon>
        <taxon>Nephila</taxon>
    </lineage>
</organism>
<reference evidence="2" key="1">
    <citation type="submission" date="2020-08" db="EMBL/GenBank/DDBJ databases">
        <title>Multicomponent nature underlies the extraordinary mechanical properties of spider dragline silk.</title>
        <authorList>
            <person name="Kono N."/>
            <person name="Nakamura H."/>
            <person name="Mori M."/>
            <person name="Yoshida Y."/>
            <person name="Ohtoshi R."/>
            <person name="Malay A.D."/>
            <person name="Moran D.A.P."/>
            <person name="Tomita M."/>
            <person name="Numata K."/>
            <person name="Arakawa K."/>
        </authorList>
    </citation>
    <scope>NUCLEOTIDE SEQUENCE</scope>
</reference>
<proteinExistence type="predicted"/>
<evidence type="ECO:0000256" key="1">
    <source>
        <dbReference type="SAM" id="Phobius"/>
    </source>
</evidence>
<name>A0A8X6ULW0_NEPPI</name>
<comment type="caution">
    <text evidence="2">The sequence shown here is derived from an EMBL/GenBank/DDBJ whole genome shotgun (WGS) entry which is preliminary data.</text>
</comment>
<evidence type="ECO:0000313" key="2">
    <source>
        <dbReference type="EMBL" id="GFU29869.1"/>
    </source>
</evidence>
<dbReference type="OrthoDB" id="10480007at2759"/>
<accession>A0A8X6ULW0</accession>
<protein>
    <submittedName>
        <fullName evidence="2">Uncharacterized protein</fullName>
    </submittedName>
</protein>
<dbReference type="EMBL" id="BMAW01129302">
    <property type="protein sequence ID" value="GFU29869.1"/>
    <property type="molecule type" value="Genomic_DNA"/>
</dbReference>
<keyword evidence="1" id="KW-1133">Transmembrane helix</keyword>
<keyword evidence="3" id="KW-1185">Reference proteome</keyword>